<gene>
    <name evidence="2" type="ORF">SAMN05421867_111126</name>
</gene>
<evidence type="ECO:0000313" key="3">
    <source>
        <dbReference type="Proteomes" id="UP000199012"/>
    </source>
</evidence>
<dbReference type="AlphaFoldDB" id="A0A1I0ZKR7"/>
<evidence type="ECO:0000256" key="1">
    <source>
        <dbReference type="SAM" id="MobiDB-lite"/>
    </source>
</evidence>
<sequence length="77" mass="7327">MSTVPGDDAFRDAGLAASSPGGNGPFAPDESSAPRPAHDAGDEDEVSGDGAGPAATGEGESGLDASPFGGEDAPTQP</sequence>
<feature type="region of interest" description="Disordered" evidence="1">
    <location>
        <begin position="1"/>
        <end position="77"/>
    </location>
</feature>
<keyword evidence="3" id="KW-1185">Reference proteome</keyword>
<reference evidence="2 3" key="1">
    <citation type="submission" date="2016-10" db="EMBL/GenBank/DDBJ databases">
        <authorList>
            <person name="de Groot N.N."/>
        </authorList>
    </citation>
    <scope>NUCLEOTIDE SEQUENCE [LARGE SCALE GENOMIC DNA]</scope>
    <source>
        <strain evidence="2 3">CGMCC 4.6945</strain>
    </source>
</reference>
<dbReference type="RefSeq" id="WP_090033579.1">
    <property type="nucleotide sequence ID" value="NZ_BONM01000007.1"/>
</dbReference>
<proteinExistence type="predicted"/>
<accession>A0A1I0ZKR7</accession>
<organism evidence="2 3">
    <name type="scientific">Cellulomonas marina</name>
    <dbReference type="NCBI Taxonomy" id="988821"/>
    <lineage>
        <taxon>Bacteria</taxon>
        <taxon>Bacillati</taxon>
        <taxon>Actinomycetota</taxon>
        <taxon>Actinomycetes</taxon>
        <taxon>Micrococcales</taxon>
        <taxon>Cellulomonadaceae</taxon>
        <taxon>Cellulomonas</taxon>
    </lineage>
</organism>
<name>A0A1I0ZKR7_9CELL</name>
<dbReference type="OrthoDB" id="5148094at2"/>
<dbReference type="EMBL" id="FOKA01000011">
    <property type="protein sequence ID" value="SFB25706.1"/>
    <property type="molecule type" value="Genomic_DNA"/>
</dbReference>
<protein>
    <submittedName>
        <fullName evidence="2">Uncharacterized protein</fullName>
    </submittedName>
</protein>
<evidence type="ECO:0000313" key="2">
    <source>
        <dbReference type="EMBL" id="SFB25706.1"/>
    </source>
</evidence>
<dbReference type="STRING" id="988821.SAMN05421867_111126"/>
<dbReference type="Proteomes" id="UP000199012">
    <property type="component" value="Unassembled WGS sequence"/>
</dbReference>